<dbReference type="Proteomes" id="UP000250235">
    <property type="component" value="Unassembled WGS sequence"/>
</dbReference>
<dbReference type="EMBL" id="KV006525">
    <property type="protein sequence ID" value="KZV32500.1"/>
    <property type="molecule type" value="Genomic_DNA"/>
</dbReference>
<organism evidence="2 3">
    <name type="scientific">Dorcoceras hygrometricum</name>
    <dbReference type="NCBI Taxonomy" id="472368"/>
    <lineage>
        <taxon>Eukaryota</taxon>
        <taxon>Viridiplantae</taxon>
        <taxon>Streptophyta</taxon>
        <taxon>Embryophyta</taxon>
        <taxon>Tracheophyta</taxon>
        <taxon>Spermatophyta</taxon>
        <taxon>Magnoliopsida</taxon>
        <taxon>eudicotyledons</taxon>
        <taxon>Gunneridae</taxon>
        <taxon>Pentapetalae</taxon>
        <taxon>asterids</taxon>
        <taxon>lamiids</taxon>
        <taxon>Lamiales</taxon>
        <taxon>Gesneriaceae</taxon>
        <taxon>Didymocarpoideae</taxon>
        <taxon>Trichosporeae</taxon>
        <taxon>Loxocarpinae</taxon>
        <taxon>Dorcoceras</taxon>
    </lineage>
</organism>
<feature type="compositionally biased region" description="Polar residues" evidence="1">
    <location>
        <begin position="1"/>
        <end position="19"/>
    </location>
</feature>
<reference evidence="2 3" key="1">
    <citation type="journal article" date="2015" name="Proc. Natl. Acad. Sci. U.S.A.">
        <title>The resurrection genome of Boea hygrometrica: A blueprint for survival of dehydration.</title>
        <authorList>
            <person name="Xiao L."/>
            <person name="Yang G."/>
            <person name="Zhang L."/>
            <person name="Yang X."/>
            <person name="Zhao S."/>
            <person name="Ji Z."/>
            <person name="Zhou Q."/>
            <person name="Hu M."/>
            <person name="Wang Y."/>
            <person name="Chen M."/>
            <person name="Xu Y."/>
            <person name="Jin H."/>
            <person name="Xiao X."/>
            <person name="Hu G."/>
            <person name="Bao F."/>
            <person name="Hu Y."/>
            <person name="Wan P."/>
            <person name="Li L."/>
            <person name="Deng X."/>
            <person name="Kuang T."/>
            <person name="Xiang C."/>
            <person name="Zhu J.K."/>
            <person name="Oliver M.J."/>
            <person name="He Y."/>
        </authorList>
    </citation>
    <scope>NUCLEOTIDE SEQUENCE [LARGE SCALE GENOMIC DNA]</scope>
    <source>
        <strain evidence="3">cv. XS01</strain>
    </source>
</reference>
<evidence type="ECO:0000256" key="1">
    <source>
        <dbReference type="SAM" id="MobiDB-lite"/>
    </source>
</evidence>
<proteinExistence type="predicted"/>
<feature type="compositionally biased region" description="Basic and acidic residues" evidence="1">
    <location>
        <begin position="20"/>
        <end position="31"/>
    </location>
</feature>
<keyword evidence="3" id="KW-1185">Reference proteome</keyword>
<dbReference type="AlphaFoldDB" id="A0A2Z7BE54"/>
<sequence length="85" mass="9878">MHADQSNLKAMNRTGLHQNNKPDRAKAEVTNHRFSTPKSGYYPAELSNRPELLPIHLHRNLIMFTKYTSSELDRPRYSHARSGLY</sequence>
<evidence type="ECO:0000313" key="3">
    <source>
        <dbReference type="Proteomes" id="UP000250235"/>
    </source>
</evidence>
<evidence type="ECO:0000313" key="2">
    <source>
        <dbReference type="EMBL" id="KZV32500.1"/>
    </source>
</evidence>
<accession>A0A2Z7BE54</accession>
<gene>
    <name evidence="2" type="ORF">F511_03708</name>
</gene>
<name>A0A2Z7BE54_9LAMI</name>
<feature type="region of interest" description="Disordered" evidence="1">
    <location>
        <begin position="1"/>
        <end position="43"/>
    </location>
</feature>
<protein>
    <submittedName>
        <fullName evidence="2">Uncharacterized protein</fullName>
    </submittedName>
</protein>